<comment type="caution">
    <text evidence="1">The sequence shown here is derived from an EMBL/GenBank/DDBJ whole genome shotgun (WGS) entry which is preliminary data.</text>
</comment>
<reference evidence="1" key="1">
    <citation type="journal article" date="2021" name="New Phytol.">
        <title>Evolutionary innovations through gain and loss of genes in the ectomycorrhizal Boletales.</title>
        <authorList>
            <person name="Wu G."/>
            <person name="Miyauchi S."/>
            <person name="Morin E."/>
            <person name="Kuo A."/>
            <person name="Drula E."/>
            <person name="Varga T."/>
            <person name="Kohler A."/>
            <person name="Feng B."/>
            <person name="Cao Y."/>
            <person name="Lipzen A."/>
            <person name="Daum C."/>
            <person name="Hundley H."/>
            <person name="Pangilinan J."/>
            <person name="Johnson J."/>
            <person name="Barry K."/>
            <person name="LaButti K."/>
            <person name="Ng V."/>
            <person name="Ahrendt S."/>
            <person name="Min B."/>
            <person name="Choi I.G."/>
            <person name="Park H."/>
            <person name="Plett J.M."/>
            <person name="Magnuson J."/>
            <person name="Spatafora J.W."/>
            <person name="Nagy L.G."/>
            <person name="Henrissat B."/>
            <person name="Grigoriev I.V."/>
            <person name="Yang Z.L."/>
            <person name="Xu J."/>
            <person name="Martin F.M."/>
        </authorList>
    </citation>
    <scope>NUCLEOTIDE SEQUENCE</scope>
    <source>
        <strain evidence="1">KUC20120723A-06</strain>
    </source>
</reference>
<protein>
    <submittedName>
        <fullName evidence="1">Uncharacterized protein</fullName>
    </submittedName>
</protein>
<proteinExistence type="predicted"/>
<name>A0ACB8BSI2_9AGAM</name>
<evidence type="ECO:0000313" key="2">
    <source>
        <dbReference type="Proteomes" id="UP000790709"/>
    </source>
</evidence>
<dbReference type="Proteomes" id="UP000790709">
    <property type="component" value="Unassembled WGS sequence"/>
</dbReference>
<dbReference type="EMBL" id="MU266360">
    <property type="protein sequence ID" value="KAH7927868.1"/>
    <property type="molecule type" value="Genomic_DNA"/>
</dbReference>
<organism evidence="1 2">
    <name type="scientific">Leucogyrophana mollusca</name>
    <dbReference type="NCBI Taxonomy" id="85980"/>
    <lineage>
        <taxon>Eukaryota</taxon>
        <taxon>Fungi</taxon>
        <taxon>Dikarya</taxon>
        <taxon>Basidiomycota</taxon>
        <taxon>Agaricomycotina</taxon>
        <taxon>Agaricomycetes</taxon>
        <taxon>Agaricomycetidae</taxon>
        <taxon>Boletales</taxon>
        <taxon>Boletales incertae sedis</taxon>
        <taxon>Leucogyrophana</taxon>
    </lineage>
</organism>
<keyword evidence="2" id="KW-1185">Reference proteome</keyword>
<gene>
    <name evidence="1" type="ORF">BV22DRAFT_245973</name>
</gene>
<evidence type="ECO:0000313" key="1">
    <source>
        <dbReference type="EMBL" id="KAH7927868.1"/>
    </source>
</evidence>
<accession>A0ACB8BSI2</accession>
<sequence length="388" mass="43566">MSQSDLASLSLFRATPEQVLASRKRAWLTRSGGLTEKQYLDRDEVMDVMEHAVDGKAIVWVLAPRTEPGTLDFMCSCRTYRRKALLLCPQVESKQSVLQEVPCYGVASVYTPPSKRGKGYASHMMRLLHWVMASREREFCLPQAFPKEWGAPPPREEEAGDGYFSVLYSDIGGEFYWNCGPGEQKGGGWEVKGNFSTIWDIKQASGGDQSGGWTWLKQGDLRELWERDAELIKKDMLRVSPTKSITVSCLPNEGVAAFQPARSLFAREEEISIDIFGVKMDGSDTTDDITFATWSVDMRPLPPTLIVTRIRATEQTFPGLLGRIQEAAKRSAIGKVEIWSLPAHLNKVAAELQGKAVQRVEGLPAIRWYGKEPTETVVWAFNEKFCWC</sequence>